<dbReference type="RefSeq" id="WP_142894873.1">
    <property type="nucleotide sequence ID" value="NZ_ML660052.1"/>
</dbReference>
<evidence type="ECO:0000313" key="1">
    <source>
        <dbReference type="EMBL" id="TQV83636.1"/>
    </source>
</evidence>
<dbReference type="EMBL" id="VHSH01000001">
    <property type="protein sequence ID" value="TQV83636.1"/>
    <property type="molecule type" value="Genomic_DNA"/>
</dbReference>
<accession>A0A545U2G0</accession>
<name>A0A545U2G0_9PROT</name>
<comment type="caution">
    <text evidence="1">The sequence shown here is derived from an EMBL/GenBank/DDBJ whole genome shotgun (WGS) entry which is preliminary data.</text>
</comment>
<proteinExistence type="predicted"/>
<protein>
    <recommendedName>
        <fullName evidence="3">Tetratricopeptide repeat protein</fullName>
    </recommendedName>
</protein>
<sequence>MTEDEAQERLTEAKALIDASWHVSDDSRRATLLQWIDDLLAPLVSAAHPDAVFWRETLLLENPAGSGDEARARYLAHLTGLADQGHVEAMFRLSQLLYDKRDFVAAASFCRKAAAAGHAYANWCLGLDLL</sequence>
<organism evidence="1 2">
    <name type="scientific">Denitrobaculum tricleocarpae</name>
    <dbReference type="NCBI Taxonomy" id="2591009"/>
    <lineage>
        <taxon>Bacteria</taxon>
        <taxon>Pseudomonadati</taxon>
        <taxon>Pseudomonadota</taxon>
        <taxon>Alphaproteobacteria</taxon>
        <taxon>Rhodospirillales</taxon>
        <taxon>Rhodospirillaceae</taxon>
        <taxon>Denitrobaculum</taxon>
    </lineage>
</organism>
<dbReference type="AlphaFoldDB" id="A0A545U2G0"/>
<dbReference type="InterPro" id="IPR011990">
    <property type="entry name" value="TPR-like_helical_dom_sf"/>
</dbReference>
<reference evidence="1 2" key="1">
    <citation type="submission" date="2019-06" db="EMBL/GenBank/DDBJ databases">
        <title>Whole genome sequence for Rhodospirillaceae sp. R148.</title>
        <authorList>
            <person name="Wang G."/>
        </authorList>
    </citation>
    <scope>NUCLEOTIDE SEQUENCE [LARGE SCALE GENOMIC DNA]</scope>
    <source>
        <strain evidence="1 2">R148</strain>
    </source>
</reference>
<keyword evidence="2" id="KW-1185">Reference proteome</keyword>
<gene>
    <name evidence="1" type="ORF">FKG95_03330</name>
</gene>
<dbReference type="Gene3D" id="1.25.40.10">
    <property type="entry name" value="Tetratricopeptide repeat domain"/>
    <property type="match status" value="1"/>
</dbReference>
<evidence type="ECO:0000313" key="2">
    <source>
        <dbReference type="Proteomes" id="UP000315252"/>
    </source>
</evidence>
<dbReference type="Proteomes" id="UP000315252">
    <property type="component" value="Unassembled WGS sequence"/>
</dbReference>
<evidence type="ECO:0008006" key="3">
    <source>
        <dbReference type="Google" id="ProtNLM"/>
    </source>
</evidence>
<dbReference type="SUPFAM" id="SSF81901">
    <property type="entry name" value="HCP-like"/>
    <property type="match status" value="1"/>
</dbReference>